<evidence type="ECO:0000259" key="5">
    <source>
        <dbReference type="Pfam" id="PF25373"/>
    </source>
</evidence>
<evidence type="ECO:0000259" key="4">
    <source>
        <dbReference type="Pfam" id="PF13872"/>
    </source>
</evidence>
<feature type="domain" description="Strawberry notch helicase C" evidence="3">
    <location>
        <begin position="501"/>
        <end position="779"/>
    </location>
</feature>
<feature type="compositionally biased region" description="Basic and acidic residues" evidence="2">
    <location>
        <begin position="441"/>
        <end position="455"/>
    </location>
</feature>
<feature type="region of interest" description="Disordered" evidence="2">
    <location>
        <begin position="261"/>
        <end position="458"/>
    </location>
</feature>
<dbReference type="PANTHER" id="PTHR12706">
    <property type="entry name" value="STRAWBERRY NOTCH-RELATED"/>
    <property type="match status" value="1"/>
</dbReference>
<dbReference type="SUPFAM" id="SSF52540">
    <property type="entry name" value="P-loop containing nucleoside triphosphate hydrolases"/>
    <property type="match status" value="1"/>
</dbReference>
<feature type="compositionally biased region" description="Acidic residues" evidence="2">
    <location>
        <begin position="347"/>
        <end position="367"/>
    </location>
</feature>
<feature type="compositionally biased region" description="Gly residues" evidence="2">
    <location>
        <begin position="262"/>
        <end position="272"/>
    </location>
</feature>
<dbReference type="EnsemblMetazoa" id="CJA06465.1">
    <property type="protein sequence ID" value="CJA06465.1"/>
    <property type="gene ID" value="WBGene00125669"/>
</dbReference>
<dbReference type="AlphaFoldDB" id="A0A8R1DMU9"/>
<keyword evidence="7" id="KW-1185">Reference proteome</keyword>
<dbReference type="GO" id="GO:0042393">
    <property type="term" value="F:histone binding"/>
    <property type="evidence" value="ECO:0007669"/>
    <property type="project" value="TreeGrafter"/>
</dbReference>
<evidence type="ECO:0000259" key="3">
    <source>
        <dbReference type="Pfam" id="PF13871"/>
    </source>
</evidence>
<dbReference type="InterPro" id="IPR026741">
    <property type="entry name" value="SNO"/>
</dbReference>
<reference evidence="6" key="2">
    <citation type="submission" date="2022-06" db="UniProtKB">
        <authorList>
            <consortium name="EnsemblMetazoa"/>
        </authorList>
    </citation>
    <scope>IDENTIFICATION</scope>
    <source>
        <strain evidence="6">DF5081</strain>
    </source>
</reference>
<dbReference type="Pfam" id="PF13871">
    <property type="entry name" value="Helicase_C_4"/>
    <property type="match status" value="1"/>
</dbReference>
<dbReference type="Proteomes" id="UP000005237">
    <property type="component" value="Unassembled WGS sequence"/>
</dbReference>
<feature type="compositionally biased region" description="Acidic residues" evidence="2">
    <location>
        <begin position="295"/>
        <end position="315"/>
    </location>
</feature>
<sequence length="1015" mass="114629">MVLELQKALPNARVVYASATGATEPRNMAYMTRLGLWGERQAFPEFHDFITAVERRGVGAMEIVAMDMKQRGLYLARQLSFRGVSFSVQEVQLSSEFVKMYDDAVKLWMEARRQFQTVIETMDEEERSTCKTIWGQFWACHQRFFKYLCIAAKVDTCVQLSREAIRAKKCVVIGLQSTGESATLETLEELGGELNEFVSTAKTVLYGLIDKHFPNDTSSSMGDRDIFKDFDDFDRPAKRRKTRETLSFLGDVGFDTWTGVTTGMGGRVGVGGTTKKITGGSGTSSNHNDTTSESSDGDDDDDDDDDVSEEEEAGETDSARAEAEGARTLDDGEQDEWVKALLAEAESSSDDSDEEAKEEDGEYEEAEQPAKREPEEEFNPFMCDFTNDDPWAHNQQIVEDKPEKERKTKKRKRDEEEAERMREKVRKREERREKKRRRAIRKAEREKKRRNEELQARGSATDFITSSRICASGEKEDVNPMLIKTELLAAVERLAPALPANTLDQLIDEMGGPEYVAEMTGRRGHMVTTETGDVMYQRRNANAEVSLELINMEEKEKFMRGDKLIAIISEAASSGISLQSDRRAVNKRRRVHITLELPWSADKAIQQFGRTHRSNQVSGPEYVFLISELAGEKRFASVVAKRLESLGALTHGDRRATETRDLSQFNMDNKYGRVALDTLLKTVIGQTNPPLLEPPKDYKAGNFFEDMRLYMEGVGLLAKNKNGQYTIEKEAATIPKFLNRILGLPVHAQNAIFLYFSEIVAELIAQSKHDGTYDSGIMDLGTGDDQVRKLETRIFLGRVDNGSFRVEMHKIGVERGVSWEEALELQKEHTNDDDGFYICHPGGANTANTRKVAALVYGIGKIRMDNGARLYAITRPSTGRSPKLMTMADLSKRFTKVTTEEAEEVWKQQFDCAATMCQHNYVYSKCRTESNGTYCEVGRRTRTYFVLSGSVLSVWPIVEEVLAGSDRKSSRMQVIRVRTEQDQKIVGLLVLPTHVRNLVQQLETHCGRSIVKTDP</sequence>
<feature type="compositionally biased region" description="Basic and acidic residues" evidence="2">
    <location>
        <begin position="413"/>
        <end position="432"/>
    </location>
</feature>
<dbReference type="Pfam" id="PF25373">
    <property type="entry name" value="SBNO"/>
    <property type="match status" value="1"/>
</dbReference>
<evidence type="ECO:0000256" key="1">
    <source>
        <dbReference type="ARBA" id="ARBA00006992"/>
    </source>
</evidence>
<dbReference type="InterPro" id="IPR027417">
    <property type="entry name" value="P-loop_NTPase"/>
</dbReference>
<dbReference type="GO" id="GO:0006355">
    <property type="term" value="P:regulation of DNA-templated transcription"/>
    <property type="evidence" value="ECO:0007669"/>
    <property type="project" value="InterPro"/>
</dbReference>
<dbReference type="Pfam" id="PF13872">
    <property type="entry name" value="AAA_34"/>
    <property type="match status" value="1"/>
</dbReference>
<feature type="domain" description="SBNO alpha/beta" evidence="5">
    <location>
        <begin position="817"/>
        <end position="940"/>
    </location>
</feature>
<dbReference type="GO" id="GO:0031490">
    <property type="term" value="F:chromatin DNA binding"/>
    <property type="evidence" value="ECO:0007669"/>
    <property type="project" value="TreeGrafter"/>
</dbReference>
<evidence type="ECO:0000313" key="7">
    <source>
        <dbReference type="Proteomes" id="UP000005237"/>
    </source>
</evidence>
<name>A0A8R1DMU9_CAEJA</name>
<organism evidence="6 7">
    <name type="scientific">Caenorhabditis japonica</name>
    <dbReference type="NCBI Taxonomy" id="281687"/>
    <lineage>
        <taxon>Eukaryota</taxon>
        <taxon>Metazoa</taxon>
        <taxon>Ecdysozoa</taxon>
        <taxon>Nematoda</taxon>
        <taxon>Chromadorea</taxon>
        <taxon>Rhabditida</taxon>
        <taxon>Rhabditina</taxon>
        <taxon>Rhabditomorpha</taxon>
        <taxon>Rhabditoidea</taxon>
        <taxon>Rhabditidae</taxon>
        <taxon>Peloderinae</taxon>
        <taxon>Caenorhabditis</taxon>
    </lineage>
</organism>
<accession>A0A8R1DMU9</accession>
<reference evidence="7" key="1">
    <citation type="submission" date="2010-08" db="EMBL/GenBank/DDBJ databases">
        <authorList>
            <consortium name="Caenorhabditis japonica Sequencing Consortium"/>
            <person name="Wilson R.K."/>
        </authorList>
    </citation>
    <scope>NUCLEOTIDE SEQUENCE [LARGE SCALE GENOMIC DNA]</scope>
    <source>
        <strain evidence="7">DF5081</strain>
    </source>
</reference>
<feature type="domain" description="Strawberry notch AAA" evidence="4">
    <location>
        <begin position="2"/>
        <end position="102"/>
    </location>
</feature>
<dbReference type="GO" id="GO:0005634">
    <property type="term" value="C:nucleus"/>
    <property type="evidence" value="ECO:0007669"/>
    <property type="project" value="TreeGrafter"/>
</dbReference>
<dbReference type="InterPro" id="IPR039187">
    <property type="entry name" value="SNO_AAA"/>
</dbReference>
<dbReference type="InterPro" id="IPR026937">
    <property type="entry name" value="SBNO_Helicase_C_dom"/>
</dbReference>
<evidence type="ECO:0000313" key="6">
    <source>
        <dbReference type="EnsemblMetazoa" id="CJA06465.1"/>
    </source>
</evidence>
<dbReference type="InterPro" id="IPR057332">
    <property type="entry name" value="SBNO_a/b_dom"/>
</dbReference>
<dbReference type="PANTHER" id="PTHR12706:SF30">
    <property type="entry name" value="PROTEIN STRAWBERRY NOTCH-RELATED"/>
    <property type="match status" value="1"/>
</dbReference>
<feature type="compositionally biased region" description="Basic and acidic residues" evidence="2">
    <location>
        <begin position="317"/>
        <end position="330"/>
    </location>
</feature>
<protein>
    <submittedName>
        <fullName evidence="6">Uncharacterized protein</fullName>
    </submittedName>
</protein>
<comment type="similarity">
    <text evidence="1">Belongs to the SBNO family.</text>
</comment>
<proteinExistence type="inferred from homology"/>
<evidence type="ECO:0000256" key="2">
    <source>
        <dbReference type="SAM" id="MobiDB-lite"/>
    </source>
</evidence>
<feature type="compositionally biased region" description="Low complexity" evidence="2">
    <location>
        <begin position="273"/>
        <end position="294"/>
    </location>
</feature>